<dbReference type="AlphaFoldDB" id="A0A072TSY9"/>
<reference evidence="2 4" key="1">
    <citation type="journal article" date="2011" name="Nature">
        <title>The Medicago genome provides insight into the evolution of rhizobial symbioses.</title>
        <authorList>
            <person name="Young N.D."/>
            <person name="Debelle F."/>
            <person name="Oldroyd G.E."/>
            <person name="Geurts R."/>
            <person name="Cannon S.B."/>
            <person name="Udvardi M.K."/>
            <person name="Benedito V.A."/>
            <person name="Mayer K.F."/>
            <person name="Gouzy J."/>
            <person name="Schoof H."/>
            <person name="Van de Peer Y."/>
            <person name="Proost S."/>
            <person name="Cook D.R."/>
            <person name="Meyers B.C."/>
            <person name="Spannagl M."/>
            <person name="Cheung F."/>
            <person name="De Mita S."/>
            <person name="Krishnakumar V."/>
            <person name="Gundlach H."/>
            <person name="Zhou S."/>
            <person name="Mudge J."/>
            <person name="Bharti A.K."/>
            <person name="Murray J.D."/>
            <person name="Naoumkina M.A."/>
            <person name="Rosen B."/>
            <person name="Silverstein K.A."/>
            <person name="Tang H."/>
            <person name="Rombauts S."/>
            <person name="Zhao P.X."/>
            <person name="Zhou P."/>
            <person name="Barbe V."/>
            <person name="Bardou P."/>
            <person name="Bechner M."/>
            <person name="Bellec A."/>
            <person name="Berger A."/>
            <person name="Berges H."/>
            <person name="Bidwell S."/>
            <person name="Bisseling T."/>
            <person name="Choisne N."/>
            <person name="Couloux A."/>
            <person name="Denny R."/>
            <person name="Deshpande S."/>
            <person name="Dai X."/>
            <person name="Doyle J.J."/>
            <person name="Dudez A.M."/>
            <person name="Farmer A.D."/>
            <person name="Fouteau S."/>
            <person name="Franken C."/>
            <person name="Gibelin C."/>
            <person name="Gish J."/>
            <person name="Goldstein S."/>
            <person name="Gonzalez A.J."/>
            <person name="Green P.J."/>
            <person name="Hallab A."/>
            <person name="Hartog M."/>
            <person name="Hua A."/>
            <person name="Humphray S.J."/>
            <person name="Jeong D.H."/>
            <person name="Jing Y."/>
            <person name="Jocker A."/>
            <person name="Kenton S.M."/>
            <person name="Kim D.J."/>
            <person name="Klee K."/>
            <person name="Lai H."/>
            <person name="Lang C."/>
            <person name="Lin S."/>
            <person name="Macmil S.L."/>
            <person name="Magdelenat G."/>
            <person name="Matthews L."/>
            <person name="McCorrison J."/>
            <person name="Monaghan E.L."/>
            <person name="Mun J.H."/>
            <person name="Najar F.Z."/>
            <person name="Nicholson C."/>
            <person name="Noirot C."/>
            <person name="O'Bleness M."/>
            <person name="Paule C.R."/>
            <person name="Poulain J."/>
            <person name="Prion F."/>
            <person name="Qin B."/>
            <person name="Qu C."/>
            <person name="Retzel E.F."/>
            <person name="Riddle C."/>
            <person name="Sallet E."/>
            <person name="Samain S."/>
            <person name="Samson N."/>
            <person name="Sanders I."/>
            <person name="Saurat O."/>
            <person name="Scarpelli C."/>
            <person name="Schiex T."/>
            <person name="Segurens B."/>
            <person name="Severin A.J."/>
            <person name="Sherrier D.J."/>
            <person name="Shi R."/>
            <person name="Sims S."/>
            <person name="Singer S.R."/>
            <person name="Sinharoy S."/>
            <person name="Sterck L."/>
            <person name="Viollet A."/>
            <person name="Wang B.B."/>
            <person name="Wang K."/>
            <person name="Wang M."/>
            <person name="Wang X."/>
            <person name="Warfsmann J."/>
            <person name="Weissenbach J."/>
            <person name="White D.D."/>
            <person name="White J.D."/>
            <person name="Wiley G.B."/>
            <person name="Wincker P."/>
            <person name="Xing Y."/>
            <person name="Yang L."/>
            <person name="Yao Z."/>
            <person name="Ying F."/>
            <person name="Zhai J."/>
            <person name="Zhou L."/>
            <person name="Zuber A."/>
            <person name="Denarie J."/>
            <person name="Dixon R.A."/>
            <person name="May G.D."/>
            <person name="Schwartz D.C."/>
            <person name="Rogers J."/>
            <person name="Quetier F."/>
            <person name="Town C.D."/>
            <person name="Roe B.A."/>
        </authorList>
    </citation>
    <scope>NUCLEOTIDE SEQUENCE [LARGE SCALE GENOMIC DNA]</scope>
    <source>
        <strain evidence="2">A17</strain>
        <strain evidence="3 4">cv. Jemalong A17</strain>
    </source>
</reference>
<keyword evidence="4" id="KW-1185">Reference proteome</keyword>
<evidence type="ECO:0000313" key="4">
    <source>
        <dbReference type="Proteomes" id="UP000002051"/>
    </source>
</evidence>
<reference evidence="2 4" key="2">
    <citation type="journal article" date="2014" name="BMC Genomics">
        <title>An improved genome release (version Mt4.0) for the model legume Medicago truncatula.</title>
        <authorList>
            <person name="Tang H."/>
            <person name="Krishnakumar V."/>
            <person name="Bidwell S."/>
            <person name="Rosen B."/>
            <person name="Chan A."/>
            <person name="Zhou S."/>
            <person name="Gentzbittel L."/>
            <person name="Childs K.L."/>
            <person name="Yandell M."/>
            <person name="Gundlach H."/>
            <person name="Mayer K.F."/>
            <person name="Schwartz D.C."/>
            <person name="Town C.D."/>
        </authorList>
    </citation>
    <scope>GENOME REANNOTATION</scope>
    <source>
        <strain evidence="2">A17</strain>
        <strain evidence="3 4">cv. Jemalong A17</strain>
    </source>
</reference>
<gene>
    <name evidence="2" type="ordered locus">MTR_8g079930</name>
</gene>
<dbReference type="EMBL" id="CM001224">
    <property type="protein sequence ID" value="KEH20537.1"/>
    <property type="molecule type" value="Genomic_DNA"/>
</dbReference>
<dbReference type="Proteomes" id="UP000002051">
    <property type="component" value="Chromosome 8"/>
</dbReference>
<accession>A0A072TSY9</accession>
<reference evidence="3" key="3">
    <citation type="submission" date="2015-04" db="UniProtKB">
        <authorList>
            <consortium name="EnsemblPlants"/>
        </authorList>
    </citation>
    <scope>IDENTIFICATION</scope>
    <source>
        <strain evidence="3">cv. Jemalong A17</strain>
    </source>
</reference>
<evidence type="ECO:0000313" key="2">
    <source>
        <dbReference type="EMBL" id="KEH20537.1"/>
    </source>
</evidence>
<name>A0A072TSY9_MEDTR</name>
<protein>
    <submittedName>
        <fullName evidence="2 3">Uncharacterized protein</fullName>
    </submittedName>
</protein>
<dbReference type="HOGENOM" id="CLU_2162204_0_0_1"/>
<evidence type="ECO:0000313" key="3">
    <source>
        <dbReference type="EnsemblPlants" id="KEH20537"/>
    </source>
</evidence>
<dbReference type="EnsemblPlants" id="KEH20537">
    <property type="protein sequence ID" value="KEH20537"/>
    <property type="gene ID" value="MTR_8g079930"/>
</dbReference>
<evidence type="ECO:0000256" key="1">
    <source>
        <dbReference type="SAM" id="MobiDB-lite"/>
    </source>
</evidence>
<organism evidence="2 4">
    <name type="scientific">Medicago truncatula</name>
    <name type="common">Barrel medic</name>
    <name type="synonym">Medicago tribuloides</name>
    <dbReference type="NCBI Taxonomy" id="3880"/>
    <lineage>
        <taxon>Eukaryota</taxon>
        <taxon>Viridiplantae</taxon>
        <taxon>Streptophyta</taxon>
        <taxon>Embryophyta</taxon>
        <taxon>Tracheophyta</taxon>
        <taxon>Spermatophyta</taxon>
        <taxon>Magnoliopsida</taxon>
        <taxon>eudicotyledons</taxon>
        <taxon>Gunneridae</taxon>
        <taxon>Pentapetalae</taxon>
        <taxon>rosids</taxon>
        <taxon>fabids</taxon>
        <taxon>Fabales</taxon>
        <taxon>Fabaceae</taxon>
        <taxon>Papilionoideae</taxon>
        <taxon>50 kb inversion clade</taxon>
        <taxon>NPAAA clade</taxon>
        <taxon>Hologalegina</taxon>
        <taxon>IRL clade</taxon>
        <taxon>Trifolieae</taxon>
        <taxon>Medicago</taxon>
    </lineage>
</organism>
<proteinExistence type="predicted"/>
<feature type="region of interest" description="Disordered" evidence="1">
    <location>
        <begin position="80"/>
        <end position="111"/>
    </location>
</feature>
<sequence>MTIVTPPLGGHVTPEADEGEECLFHKNSTVKRAWLGAILRWVTYREVSRNPESSLGCYKWYQSRPLPVRCGSRTNQAEAGWHVTPPLGGHVTPEADKGGEWSGSWRASRQN</sequence>